<accession>A0ABY9H8S2</accession>
<dbReference type="InterPro" id="IPR052021">
    <property type="entry name" value="Type-I_RS_S_subunit"/>
</dbReference>
<keyword evidence="6" id="KW-0378">Hydrolase</keyword>
<organism evidence="6 7">
    <name type="scientific">Halomonas alkalicola</name>
    <dbReference type="NCBI Taxonomy" id="1930622"/>
    <lineage>
        <taxon>Bacteria</taxon>
        <taxon>Pseudomonadati</taxon>
        <taxon>Pseudomonadota</taxon>
        <taxon>Gammaproteobacteria</taxon>
        <taxon>Oceanospirillales</taxon>
        <taxon>Halomonadaceae</taxon>
        <taxon>Halomonas</taxon>
    </lineage>
</organism>
<comment type="similarity">
    <text evidence="1">Belongs to the type-I restriction system S methylase family.</text>
</comment>
<evidence type="ECO:0000256" key="2">
    <source>
        <dbReference type="ARBA" id="ARBA00022747"/>
    </source>
</evidence>
<keyword evidence="6" id="KW-0540">Nuclease</keyword>
<dbReference type="CDD" id="cd17496">
    <property type="entry name" value="RMtype1_S_BliBORF2384P-TRD1-CR1_like"/>
    <property type="match status" value="1"/>
</dbReference>
<gene>
    <name evidence="6" type="ORF">B6N23_08490</name>
</gene>
<feature type="domain" description="Type I restriction modification DNA specificity" evidence="5">
    <location>
        <begin position="3"/>
        <end position="159"/>
    </location>
</feature>
<keyword evidence="3" id="KW-0238">DNA-binding</keyword>
<keyword evidence="7" id="KW-1185">Reference proteome</keyword>
<feature type="domain" description="Type I restriction modification DNA specificity" evidence="5">
    <location>
        <begin position="276"/>
        <end position="354"/>
    </location>
</feature>
<reference evidence="6 7" key="1">
    <citation type="submission" date="2023-08" db="EMBL/GenBank/DDBJ databases">
        <title>Transcriptome Analysis of Halomonas alkalicola CICC 11012s to Identify the Genes Involved in Alkaline Tolerances.</title>
        <authorList>
            <person name="Zhai L."/>
        </authorList>
    </citation>
    <scope>NUCLEOTIDE SEQUENCE [LARGE SCALE GENOMIC DNA]</scope>
    <source>
        <strain evidence="6 7">CICC 11012s</strain>
    </source>
</reference>
<dbReference type="GO" id="GO:0004519">
    <property type="term" value="F:endonuclease activity"/>
    <property type="evidence" value="ECO:0007669"/>
    <property type="project" value="UniProtKB-KW"/>
</dbReference>
<dbReference type="RefSeq" id="WP_305503675.1">
    <property type="nucleotide sequence ID" value="NZ_CP131913.1"/>
</dbReference>
<dbReference type="PANTHER" id="PTHR30408">
    <property type="entry name" value="TYPE-1 RESTRICTION ENZYME ECOKI SPECIFICITY PROTEIN"/>
    <property type="match status" value="1"/>
</dbReference>
<dbReference type="Pfam" id="PF01420">
    <property type="entry name" value="Methylase_S"/>
    <property type="match status" value="2"/>
</dbReference>
<sequence length="391" mass="43564">MIPEGWKLTKLAEGIELVSGQHVEAQYVNEEGAGEPYLTGPADFDGGKIISSKFTDFANKFCEEGDVLVTVKGSGTGRIVRADRRYAISRQLMSIKARGFDSNYLYFLVSSKVGSYEGAAAGLIPGISRVDILNADVLAPPVSEQIRIAKIISSWDEVIGVSERMLESSRKQKRALMQHLLTGKRRLPGAEGRWREERLGDLFSERNETGRDELPLLAITGGSGVIDRGELARRDTSSEDKGKYKRLCIGDIGYNTMRMWQGVSGLSDKEGLVSPAYTVVTPGHEADGLFFSYLFKFPRVIHEFYRHSQGLVSDTWNLKYRHFSEIKVAVPEVDEQKAIAKVLSQADAEIEAQQRRLDCLRQEKRALMQQLLTGKRRVKVEATVPTEEAAC</sequence>
<dbReference type="Gene3D" id="3.90.220.20">
    <property type="entry name" value="DNA methylase specificity domains"/>
    <property type="match status" value="2"/>
</dbReference>
<dbReference type="EMBL" id="CP131913">
    <property type="protein sequence ID" value="WLI74886.1"/>
    <property type="molecule type" value="Genomic_DNA"/>
</dbReference>
<evidence type="ECO:0000313" key="7">
    <source>
        <dbReference type="Proteomes" id="UP001235344"/>
    </source>
</evidence>
<protein>
    <submittedName>
        <fullName evidence="6">Restriction endonuclease subunit S</fullName>
    </submittedName>
</protein>
<dbReference type="Gene3D" id="1.10.287.1120">
    <property type="entry name" value="Bipartite methylase S protein"/>
    <property type="match status" value="1"/>
</dbReference>
<keyword evidence="6" id="KW-0255">Endonuclease</keyword>
<dbReference type="InterPro" id="IPR044946">
    <property type="entry name" value="Restrct_endonuc_typeI_TRD_sf"/>
</dbReference>
<evidence type="ECO:0000313" key="6">
    <source>
        <dbReference type="EMBL" id="WLI74886.1"/>
    </source>
</evidence>
<dbReference type="PANTHER" id="PTHR30408:SF12">
    <property type="entry name" value="TYPE I RESTRICTION ENZYME MJAVIII SPECIFICITY SUBUNIT"/>
    <property type="match status" value="1"/>
</dbReference>
<proteinExistence type="inferred from homology"/>
<keyword evidence="2" id="KW-0680">Restriction system</keyword>
<evidence type="ECO:0000256" key="1">
    <source>
        <dbReference type="ARBA" id="ARBA00010923"/>
    </source>
</evidence>
<feature type="coiled-coil region" evidence="4">
    <location>
        <begin position="343"/>
        <end position="370"/>
    </location>
</feature>
<dbReference type="InterPro" id="IPR000055">
    <property type="entry name" value="Restrct_endonuc_typeI_TRD"/>
</dbReference>
<dbReference type="SUPFAM" id="SSF116734">
    <property type="entry name" value="DNA methylase specificity domain"/>
    <property type="match status" value="2"/>
</dbReference>
<name>A0ABY9H8S2_9GAMM</name>
<evidence type="ECO:0000259" key="5">
    <source>
        <dbReference type="Pfam" id="PF01420"/>
    </source>
</evidence>
<evidence type="ECO:0000256" key="3">
    <source>
        <dbReference type="ARBA" id="ARBA00023125"/>
    </source>
</evidence>
<dbReference type="Proteomes" id="UP001235344">
    <property type="component" value="Chromosome"/>
</dbReference>
<evidence type="ECO:0000256" key="4">
    <source>
        <dbReference type="SAM" id="Coils"/>
    </source>
</evidence>
<keyword evidence="4" id="KW-0175">Coiled coil</keyword>